<evidence type="ECO:0000313" key="1">
    <source>
        <dbReference type="EMBL" id="STP11041.1"/>
    </source>
</evidence>
<proteinExistence type="predicted"/>
<name>A0A377JSS0_9HELI</name>
<reference evidence="1 2" key="1">
    <citation type="submission" date="2018-06" db="EMBL/GenBank/DDBJ databases">
        <authorList>
            <consortium name="Pathogen Informatics"/>
            <person name="Doyle S."/>
        </authorList>
    </citation>
    <scope>NUCLEOTIDE SEQUENCE [LARGE SCALE GENOMIC DNA]</scope>
    <source>
        <strain evidence="1 2">NCTC12219</strain>
    </source>
</reference>
<accession>A0A377JSS0</accession>
<sequence length="84" mass="9416">MLSGLFQKSLYDENALQVIDSGKFFKELQALHKDTFQSKEAQDFINIMSDFDRLFKNDILIAKALKPTTTGQIGSSIATSIEGR</sequence>
<dbReference type="EMBL" id="UGHX01000001">
    <property type="protein sequence ID" value="STP11041.1"/>
    <property type="molecule type" value="Genomic_DNA"/>
</dbReference>
<protein>
    <submittedName>
        <fullName evidence="1">Uncharacterized protein</fullName>
    </submittedName>
</protein>
<dbReference type="AlphaFoldDB" id="A0A377JSS0"/>
<organism evidence="1 2">
    <name type="scientific">Helicobacter cinaedi</name>
    <dbReference type="NCBI Taxonomy" id="213"/>
    <lineage>
        <taxon>Bacteria</taxon>
        <taxon>Pseudomonadati</taxon>
        <taxon>Campylobacterota</taxon>
        <taxon>Epsilonproteobacteria</taxon>
        <taxon>Campylobacterales</taxon>
        <taxon>Helicobacteraceae</taxon>
        <taxon>Helicobacter</taxon>
    </lineage>
</organism>
<dbReference type="Proteomes" id="UP000255103">
    <property type="component" value="Unassembled WGS sequence"/>
</dbReference>
<dbReference type="RefSeq" id="WP_147290515.1">
    <property type="nucleotide sequence ID" value="NZ_UGHX01000001.1"/>
</dbReference>
<evidence type="ECO:0000313" key="2">
    <source>
        <dbReference type="Proteomes" id="UP000255103"/>
    </source>
</evidence>
<gene>
    <name evidence="1" type="ORF">NCTC12219_00924</name>
</gene>